<accession>A0ABV5YWK5</accession>
<proteinExistence type="predicted"/>
<comment type="caution">
    <text evidence="2">The sequence shown here is derived from an EMBL/GenBank/DDBJ whole genome shotgun (WGS) entry which is preliminary data.</text>
</comment>
<organism evidence="2 3">
    <name type="scientific">Actinoallomurus acaciae</name>
    <dbReference type="NCBI Taxonomy" id="502577"/>
    <lineage>
        <taxon>Bacteria</taxon>
        <taxon>Bacillati</taxon>
        <taxon>Actinomycetota</taxon>
        <taxon>Actinomycetes</taxon>
        <taxon>Streptosporangiales</taxon>
        <taxon>Thermomonosporaceae</taxon>
        <taxon>Actinoallomurus</taxon>
    </lineage>
</organism>
<feature type="compositionally biased region" description="Basic and acidic residues" evidence="1">
    <location>
        <begin position="75"/>
        <end position="86"/>
    </location>
</feature>
<evidence type="ECO:0000256" key="1">
    <source>
        <dbReference type="SAM" id="MobiDB-lite"/>
    </source>
</evidence>
<evidence type="ECO:0000313" key="2">
    <source>
        <dbReference type="EMBL" id="MFB9839471.1"/>
    </source>
</evidence>
<gene>
    <name evidence="2" type="ORF">ACFFNX_45740</name>
</gene>
<sequence length="93" mass="10958">MVHTPVHASWLNQVEIFFSIVQRKVVSPNDFTGLDQVQDRLAALEHRYNQTTRPFQWKFTTADLDDLLTRIKRREQKEPDPRHEHQPVLPTAA</sequence>
<evidence type="ECO:0008006" key="4">
    <source>
        <dbReference type="Google" id="ProtNLM"/>
    </source>
</evidence>
<dbReference type="EMBL" id="JBHLZP010000724">
    <property type="protein sequence ID" value="MFB9839471.1"/>
    <property type="molecule type" value="Genomic_DNA"/>
</dbReference>
<feature type="region of interest" description="Disordered" evidence="1">
    <location>
        <begin position="73"/>
        <end position="93"/>
    </location>
</feature>
<keyword evidence="3" id="KW-1185">Reference proteome</keyword>
<protein>
    <recommendedName>
        <fullName evidence="4">Transposase</fullName>
    </recommendedName>
</protein>
<reference evidence="2 3" key="1">
    <citation type="submission" date="2024-09" db="EMBL/GenBank/DDBJ databases">
        <authorList>
            <person name="Sun Q."/>
            <person name="Mori K."/>
        </authorList>
    </citation>
    <scope>NUCLEOTIDE SEQUENCE [LARGE SCALE GENOMIC DNA]</scope>
    <source>
        <strain evidence="2 3">TBRC 0563</strain>
    </source>
</reference>
<evidence type="ECO:0000313" key="3">
    <source>
        <dbReference type="Proteomes" id="UP001589627"/>
    </source>
</evidence>
<dbReference type="Proteomes" id="UP001589627">
    <property type="component" value="Unassembled WGS sequence"/>
</dbReference>
<name>A0ABV5YWK5_9ACTN</name>
<dbReference type="RefSeq" id="WP_378212600.1">
    <property type="nucleotide sequence ID" value="NZ_JBHLZP010000724.1"/>
</dbReference>